<protein>
    <submittedName>
        <fullName evidence="1">OlxA</fullName>
    </submittedName>
</protein>
<evidence type="ECO:0000313" key="2">
    <source>
        <dbReference type="Proteomes" id="UP001164536"/>
    </source>
</evidence>
<dbReference type="RefSeq" id="WP_151237590.1">
    <property type="nucleotide sequence ID" value="NZ_CP114569.1"/>
</dbReference>
<accession>A0ABY7LDB0</accession>
<organism evidence="1 2">
    <name type="scientific">Citrobacter freundii</name>
    <dbReference type="NCBI Taxonomy" id="546"/>
    <lineage>
        <taxon>Bacteria</taxon>
        <taxon>Pseudomonadati</taxon>
        <taxon>Pseudomonadota</taxon>
        <taxon>Gammaproteobacteria</taxon>
        <taxon>Enterobacterales</taxon>
        <taxon>Enterobacteriaceae</taxon>
        <taxon>Citrobacter</taxon>
        <taxon>Citrobacter freundii complex</taxon>
    </lineage>
</organism>
<evidence type="ECO:0000313" key="1">
    <source>
        <dbReference type="EMBL" id="WAZ60725.1"/>
    </source>
</evidence>
<proteinExistence type="predicted"/>
<gene>
    <name evidence="1" type="ORF">O4000_28870</name>
</gene>
<reference evidence="1" key="1">
    <citation type="submission" date="2022-12" db="EMBL/GenBank/DDBJ databases">
        <title>2953647.</title>
        <authorList>
            <person name="Hergert J."/>
            <person name="Casey R."/>
            <person name="Wagner J."/>
            <person name="Young E.L."/>
            <person name="Oakeson K.F."/>
        </authorList>
    </citation>
    <scope>NUCLEOTIDE SEQUENCE</scope>
    <source>
        <strain evidence="1">2953647</strain>
        <plasmid evidence="1">unnamed5</plasmid>
    </source>
</reference>
<geneLocation type="plasmid" evidence="1 2">
    <name>unnamed5</name>
</geneLocation>
<dbReference type="Proteomes" id="UP001164536">
    <property type="component" value="Plasmid unnamed5"/>
</dbReference>
<dbReference type="EMBL" id="CP114569">
    <property type="protein sequence ID" value="WAZ60725.1"/>
    <property type="molecule type" value="Genomic_DNA"/>
</dbReference>
<keyword evidence="2" id="KW-1185">Reference proteome</keyword>
<keyword evidence="1" id="KW-0614">Plasmid</keyword>
<sequence>MTTLIDTIKPTEEYIETVLLEHALLGRSEEEFTAAYLKGLVERLKADVKTYRSFGPWWPSLKVLLLKDGHTDFGQIVDGDVAAIYTMSRPALTLVAAHLYADEVLESGNIHSAVHFLSVMPSADDTEPYQYTSYDESIEKFKLTR</sequence>
<name>A0ABY7LDB0_CITFR</name>